<dbReference type="InterPro" id="IPR015943">
    <property type="entry name" value="WD40/YVTN_repeat-like_dom_sf"/>
</dbReference>
<keyword evidence="1" id="KW-0496">Mitochondrion</keyword>
<geneLocation type="mitochondrion" evidence="1"/>
<evidence type="ECO:0000313" key="2">
    <source>
        <dbReference type="Proteomes" id="UP000290189"/>
    </source>
</evidence>
<organism evidence="1 2">
    <name type="scientific">Plasmodiophora brassicae</name>
    <name type="common">Clubroot disease agent</name>
    <dbReference type="NCBI Taxonomy" id="37360"/>
    <lineage>
        <taxon>Eukaryota</taxon>
        <taxon>Sar</taxon>
        <taxon>Rhizaria</taxon>
        <taxon>Endomyxa</taxon>
        <taxon>Phytomyxea</taxon>
        <taxon>Plasmodiophorida</taxon>
        <taxon>Plasmodiophoridae</taxon>
        <taxon>Plasmodiophora</taxon>
    </lineage>
</organism>
<dbReference type="AlphaFoldDB" id="A0A3P3Y9T9"/>
<dbReference type="Proteomes" id="UP000290189">
    <property type="component" value="Unassembled WGS sequence"/>
</dbReference>
<name>A0A3P3Y9T9_PLABS</name>
<evidence type="ECO:0000313" key="1">
    <source>
        <dbReference type="EMBL" id="SPQ96933.1"/>
    </source>
</evidence>
<dbReference type="SUPFAM" id="SSF50998">
    <property type="entry name" value="Quinoprotein alcohol dehydrogenase-like"/>
    <property type="match status" value="1"/>
</dbReference>
<gene>
    <name evidence="1" type="ORF">PLBR_LOCUS4148</name>
</gene>
<dbReference type="EMBL" id="OVEO01000006">
    <property type="protein sequence ID" value="SPQ96933.1"/>
    <property type="molecule type" value="Genomic_DNA"/>
</dbReference>
<dbReference type="InterPro" id="IPR011047">
    <property type="entry name" value="Quinoprotein_ADH-like_sf"/>
</dbReference>
<proteinExistence type="predicted"/>
<accession>A0A3P3Y9T9</accession>
<dbReference type="Gene3D" id="2.130.10.10">
    <property type="entry name" value="YVTN repeat-like/Quinoprotein amine dehydrogenase"/>
    <property type="match status" value="1"/>
</dbReference>
<reference evidence="1 2" key="1">
    <citation type="submission" date="2018-03" db="EMBL/GenBank/DDBJ databases">
        <authorList>
            <person name="Fogelqvist J."/>
        </authorList>
    </citation>
    <scope>NUCLEOTIDE SEQUENCE [LARGE SCALE GENOMIC DNA]</scope>
</reference>
<sequence>MVTPRRRVAHSAAGMERYDCAGATPTCVAVVGDGIWVGFADGRVRVVPGGDDIDAVGASVSCMATWADRVAVGDASGHVAMFRDAQLVDRRRLSSTSITAMAFSVMPLGNWEVAAASGNVLTLFAGAVRPRLQIRFDRTISGVACADHRLYVTVVDSPVITVVANGEKVGEIVAGSPITALCGGPVAPGMNLAVACRDGSLYAVKGDGEQAKVGEVDLPVTAVSAACGRAVACIGHFNGVKVAVDGKVVDPEPGADEWAHCLHAAGPAIAWATYDDEICLRRVALPDMDIGMAVS</sequence>
<protein>
    <submittedName>
        <fullName evidence="1">Uncharacterized protein</fullName>
    </submittedName>
</protein>